<feature type="transmembrane region" description="Helical" evidence="8">
    <location>
        <begin position="12"/>
        <end position="30"/>
    </location>
</feature>
<dbReference type="GO" id="GO:1990961">
    <property type="term" value="P:xenobiotic detoxification by transmembrane export across the plasma membrane"/>
    <property type="evidence" value="ECO:0007669"/>
    <property type="project" value="InterPro"/>
</dbReference>
<protein>
    <recommendedName>
        <fullName evidence="8">Bcr/CflA family efflux transporter</fullName>
    </recommendedName>
</protein>
<evidence type="ECO:0000313" key="10">
    <source>
        <dbReference type="EMBL" id="MTU42625.1"/>
    </source>
</evidence>
<dbReference type="InterPro" id="IPR011701">
    <property type="entry name" value="MFS"/>
</dbReference>
<feature type="transmembrane region" description="Helical" evidence="8">
    <location>
        <begin position="368"/>
        <end position="388"/>
    </location>
</feature>
<comment type="similarity">
    <text evidence="2 8">Belongs to the major facilitator superfamily. Bcr/CmlA family.</text>
</comment>
<sequence length="395" mass="42282">MIMEKESSQGYFLYLVLFLGLLNGFGPFVIDMYLPALPEMTHVFKTSASVIQLGLTFCMGGLAVGQVLLGPVSDRFGRKAVLLFSLFLYLSATVGCLCSESIWVFTFFRFLEGIGAAGGIVLSRSVATDLYHGRQLAKIIAFISAINGLAPIAAPLSGGLVAQIVGWRGIFLILLSLGICLTLGSLFFRESLPPDRRSGAGWKNVLKGFGDILREKGFIPASLAYACSMSAIFCYISAAPFIIQQEYNLSGVQFSLIFAFNALVIACGSILSVKFSSVEKSLKFGALLAFFGAGCCLLLYFLSQSLLAYLVPVALMLFGLGFVFPSSTTLAMEKGRKYAGIASSVVGGLGYLAGGLAAPLVGIGDIKLASFSWSFVFLLAGLLLIFFCDHRKTRL</sequence>
<feature type="domain" description="Major facilitator superfamily (MFS) profile" evidence="9">
    <location>
        <begin position="12"/>
        <end position="392"/>
    </location>
</feature>
<evidence type="ECO:0000313" key="11">
    <source>
        <dbReference type="Proteomes" id="UP000462362"/>
    </source>
</evidence>
<dbReference type="InterPro" id="IPR004812">
    <property type="entry name" value="Efflux_drug-R_Bcr/CmlA"/>
</dbReference>
<evidence type="ECO:0000256" key="4">
    <source>
        <dbReference type="ARBA" id="ARBA00022475"/>
    </source>
</evidence>
<feature type="transmembrane region" description="Helical" evidence="8">
    <location>
        <begin position="50"/>
        <end position="69"/>
    </location>
</feature>
<dbReference type="CDD" id="cd17320">
    <property type="entry name" value="MFS_MdfA_MDR_like"/>
    <property type="match status" value="1"/>
</dbReference>
<dbReference type="Proteomes" id="UP000462362">
    <property type="component" value="Unassembled WGS sequence"/>
</dbReference>
<dbReference type="PROSITE" id="PS00216">
    <property type="entry name" value="SUGAR_TRANSPORT_1"/>
    <property type="match status" value="1"/>
</dbReference>
<dbReference type="GO" id="GO:0005886">
    <property type="term" value="C:plasma membrane"/>
    <property type="evidence" value="ECO:0007669"/>
    <property type="project" value="UniProtKB-SubCell"/>
</dbReference>
<dbReference type="InterPro" id="IPR036259">
    <property type="entry name" value="MFS_trans_sf"/>
</dbReference>
<dbReference type="NCBIfam" id="TIGR00710">
    <property type="entry name" value="efflux_Bcr_CflA"/>
    <property type="match status" value="1"/>
</dbReference>
<accession>A0A6I3S6G2</accession>
<evidence type="ECO:0000256" key="6">
    <source>
        <dbReference type="ARBA" id="ARBA00022989"/>
    </source>
</evidence>
<dbReference type="SUPFAM" id="SSF103473">
    <property type="entry name" value="MFS general substrate transporter"/>
    <property type="match status" value="1"/>
</dbReference>
<evidence type="ECO:0000256" key="2">
    <source>
        <dbReference type="ARBA" id="ARBA00006236"/>
    </source>
</evidence>
<keyword evidence="8" id="KW-0997">Cell inner membrane</keyword>
<feature type="transmembrane region" description="Helical" evidence="8">
    <location>
        <begin position="110"/>
        <end position="127"/>
    </location>
</feature>
<feature type="transmembrane region" description="Helical" evidence="8">
    <location>
        <begin position="249"/>
        <end position="272"/>
    </location>
</feature>
<keyword evidence="5 8" id="KW-0812">Transmembrane</keyword>
<evidence type="ECO:0000256" key="1">
    <source>
        <dbReference type="ARBA" id="ARBA00004651"/>
    </source>
</evidence>
<keyword evidence="7 8" id="KW-0472">Membrane</keyword>
<evidence type="ECO:0000256" key="8">
    <source>
        <dbReference type="RuleBase" id="RU365088"/>
    </source>
</evidence>
<feature type="transmembrane region" description="Helical" evidence="8">
    <location>
        <begin position="223"/>
        <end position="243"/>
    </location>
</feature>
<dbReference type="EMBL" id="WNCL01000006">
    <property type="protein sequence ID" value="MTU42625.1"/>
    <property type="molecule type" value="Genomic_DNA"/>
</dbReference>
<comment type="subcellular location">
    <subcellularLocation>
        <location evidence="8">Cell inner membrane</location>
        <topology evidence="8">Multi-pass membrane protein</topology>
    </subcellularLocation>
    <subcellularLocation>
        <location evidence="1">Cell membrane</location>
        <topology evidence="1">Multi-pass membrane protein</topology>
    </subcellularLocation>
</comment>
<reference evidence="10 11" key="1">
    <citation type="journal article" date="2019" name="Nat. Med.">
        <title>A library of human gut bacterial isolates paired with longitudinal multiomics data enables mechanistic microbiome research.</title>
        <authorList>
            <person name="Poyet M."/>
            <person name="Groussin M."/>
            <person name="Gibbons S.M."/>
            <person name="Avila-Pacheco J."/>
            <person name="Jiang X."/>
            <person name="Kearney S.M."/>
            <person name="Perrotta A.R."/>
            <person name="Berdy B."/>
            <person name="Zhao S."/>
            <person name="Lieberman T.D."/>
            <person name="Swanson P.K."/>
            <person name="Smith M."/>
            <person name="Roesemann S."/>
            <person name="Alexander J.E."/>
            <person name="Rich S.A."/>
            <person name="Livny J."/>
            <person name="Vlamakis H."/>
            <person name="Clish C."/>
            <person name="Bullock K."/>
            <person name="Deik A."/>
            <person name="Scott J."/>
            <person name="Pierce K.A."/>
            <person name="Xavier R.J."/>
            <person name="Alm E.J."/>
        </authorList>
    </citation>
    <scope>NUCLEOTIDE SEQUENCE [LARGE SCALE GENOMIC DNA]</scope>
    <source>
        <strain evidence="10 11">BIOML-A2</strain>
    </source>
</reference>
<evidence type="ECO:0000256" key="5">
    <source>
        <dbReference type="ARBA" id="ARBA00022692"/>
    </source>
</evidence>
<dbReference type="InterPro" id="IPR005829">
    <property type="entry name" value="Sugar_transporter_CS"/>
</dbReference>
<feature type="transmembrane region" description="Helical" evidence="8">
    <location>
        <begin position="139"/>
        <end position="164"/>
    </location>
</feature>
<name>A0A6I3S6G2_9BURK</name>
<dbReference type="AlphaFoldDB" id="A0A6I3S6G2"/>
<feature type="transmembrane region" description="Helical" evidence="8">
    <location>
        <begin position="170"/>
        <end position="188"/>
    </location>
</feature>
<dbReference type="PANTHER" id="PTHR23502">
    <property type="entry name" value="MAJOR FACILITATOR SUPERFAMILY"/>
    <property type="match status" value="1"/>
</dbReference>
<keyword evidence="4" id="KW-1003">Cell membrane</keyword>
<evidence type="ECO:0000259" key="9">
    <source>
        <dbReference type="PROSITE" id="PS50850"/>
    </source>
</evidence>
<keyword evidence="6 8" id="KW-1133">Transmembrane helix</keyword>
<feature type="transmembrane region" description="Helical" evidence="8">
    <location>
        <begin position="308"/>
        <end position="326"/>
    </location>
</feature>
<feature type="transmembrane region" description="Helical" evidence="8">
    <location>
        <begin position="284"/>
        <end position="302"/>
    </location>
</feature>
<feature type="transmembrane region" description="Helical" evidence="8">
    <location>
        <begin position="81"/>
        <end position="104"/>
    </location>
</feature>
<dbReference type="InterPro" id="IPR020846">
    <property type="entry name" value="MFS_dom"/>
</dbReference>
<keyword evidence="3 8" id="KW-0813">Transport</keyword>
<evidence type="ECO:0000256" key="3">
    <source>
        <dbReference type="ARBA" id="ARBA00022448"/>
    </source>
</evidence>
<gene>
    <name evidence="10" type="ORF">GMD42_03110</name>
</gene>
<dbReference type="Pfam" id="PF07690">
    <property type="entry name" value="MFS_1"/>
    <property type="match status" value="1"/>
</dbReference>
<proteinExistence type="inferred from homology"/>
<organism evidence="10 11">
    <name type="scientific">Parasutterella excrementihominis</name>
    <dbReference type="NCBI Taxonomy" id="487175"/>
    <lineage>
        <taxon>Bacteria</taxon>
        <taxon>Pseudomonadati</taxon>
        <taxon>Pseudomonadota</taxon>
        <taxon>Betaproteobacteria</taxon>
        <taxon>Burkholderiales</taxon>
        <taxon>Sutterellaceae</taxon>
        <taxon>Parasutterella</taxon>
    </lineage>
</organism>
<comment type="caution">
    <text evidence="10">The sequence shown here is derived from an EMBL/GenBank/DDBJ whole genome shotgun (WGS) entry which is preliminary data.</text>
</comment>
<dbReference type="PROSITE" id="PS50850">
    <property type="entry name" value="MFS"/>
    <property type="match status" value="1"/>
</dbReference>
<dbReference type="Gene3D" id="1.20.1720.10">
    <property type="entry name" value="Multidrug resistance protein D"/>
    <property type="match status" value="1"/>
</dbReference>
<dbReference type="PANTHER" id="PTHR23502:SF132">
    <property type="entry name" value="POLYAMINE TRANSPORTER 2-RELATED"/>
    <property type="match status" value="1"/>
</dbReference>
<dbReference type="GO" id="GO:0042910">
    <property type="term" value="F:xenobiotic transmembrane transporter activity"/>
    <property type="evidence" value="ECO:0007669"/>
    <property type="project" value="InterPro"/>
</dbReference>
<evidence type="ECO:0000256" key="7">
    <source>
        <dbReference type="ARBA" id="ARBA00023136"/>
    </source>
</evidence>
<feature type="transmembrane region" description="Helical" evidence="8">
    <location>
        <begin position="338"/>
        <end position="362"/>
    </location>
</feature>